<dbReference type="InterPro" id="IPR002591">
    <property type="entry name" value="Phosphodiest/P_Trfase"/>
</dbReference>
<dbReference type="InterPro" id="IPR017850">
    <property type="entry name" value="Alkaline_phosphatase_core_sf"/>
</dbReference>
<evidence type="ECO:0000313" key="2">
    <source>
        <dbReference type="Proteomes" id="UP000288983"/>
    </source>
</evidence>
<dbReference type="Pfam" id="PF01663">
    <property type="entry name" value="Phosphodiest"/>
    <property type="match status" value="1"/>
</dbReference>
<protein>
    <submittedName>
        <fullName evidence="1">AP protein</fullName>
    </submittedName>
</protein>
<dbReference type="EMBL" id="QJRG01000034">
    <property type="protein sequence ID" value="RWU25666.1"/>
    <property type="molecule type" value="Genomic_DNA"/>
</dbReference>
<reference evidence="1 2" key="1">
    <citation type="submission" date="2018-06" db="EMBL/GenBank/DDBJ databases">
        <title>Bacteria isolated from soil of Wuhan.</title>
        <authorList>
            <person name="Wei X."/>
            <person name="Chunhua H."/>
        </authorList>
    </citation>
    <scope>NUCLEOTIDE SEQUENCE [LARGE SCALE GENOMIC DNA]</scope>
    <source>
        <strain evidence="2">xwS2</strain>
    </source>
</reference>
<comment type="caution">
    <text evidence="1">The sequence shown here is derived from an EMBL/GenBank/DDBJ whole genome shotgun (WGS) entry which is preliminary data.</text>
</comment>
<name>A0A443ZXJ5_9PSED</name>
<dbReference type="PANTHER" id="PTHR10151:SF120">
    <property type="entry name" value="BIS(5'-ADENOSYL)-TRIPHOSPHATASE"/>
    <property type="match status" value="1"/>
</dbReference>
<dbReference type="STRING" id="237609.PSAKL28_46420"/>
<gene>
    <name evidence="1" type="ORF">DM813_08115</name>
</gene>
<evidence type="ECO:0000313" key="1">
    <source>
        <dbReference type="EMBL" id="RWU25666.1"/>
    </source>
</evidence>
<dbReference type="SUPFAM" id="SSF53649">
    <property type="entry name" value="Alkaline phosphatase-like"/>
    <property type="match status" value="1"/>
</dbReference>
<dbReference type="AlphaFoldDB" id="A0A443ZXJ5"/>
<dbReference type="Gene3D" id="3.40.720.10">
    <property type="entry name" value="Alkaline Phosphatase, subunit A"/>
    <property type="match status" value="1"/>
</dbReference>
<organism evidence="1 2">
    <name type="scientific">Pseudomonas alkylphenolica</name>
    <dbReference type="NCBI Taxonomy" id="237609"/>
    <lineage>
        <taxon>Bacteria</taxon>
        <taxon>Pseudomonadati</taxon>
        <taxon>Pseudomonadota</taxon>
        <taxon>Gammaproteobacteria</taxon>
        <taxon>Pseudomonadales</taxon>
        <taxon>Pseudomonadaceae</taxon>
        <taxon>Pseudomonas</taxon>
    </lineage>
</organism>
<dbReference type="GO" id="GO:0016787">
    <property type="term" value="F:hydrolase activity"/>
    <property type="evidence" value="ECO:0007669"/>
    <property type="project" value="UniProtKB-ARBA"/>
</dbReference>
<dbReference type="OrthoDB" id="502398at2"/>
<sequence length="390" mass="41951">MAMPLSDPQLQRETWPGLATLTQSTLAALGCQGFRNSFKLERTHATCLFLVDGLGWNLLSAHARHAPFLASLMQPDGYFRCGFPATTATSLTSVTTGLGSGAHGIVGCSFALDEQTELSPLSWTTAAFDAQAQPSAPPAPAVFITPPDAWSLASAQGIAISTVMLGRYANSAFSQAIYKAGQILPAPAYDAYPGLINAALTTGEPAFCFAYFGDLDFAGHLFGPGSPEWIKQLETADHLARSIAYALPEQVQLMVIADHGMLALDNEQVRDFDLEPVLQEGVRAIAGDIRARYLYTCEHQQDRVHQRWQNHLGEGYRVWSKAQAIAKGLFGDVMLSQAEAHIGDLIVVPTGAGGIIRSEAEPHASQWRGHHGALTDDDQQVPLLLCRGRG</sequence>
<dbReference type="Proteomes" id="UP000288983">
    <property type="component" value="Unassembled WGS sequence"/>
</dbReference>
<accession>A0A443ZXJ5</accession>
<proteinExistence type="predicted"/>
<dbReference type="PANTHER" id="PTHR10151">
    <property type="entry name" value="ECTONUCLEOTIDE PYROPHOSPHATASE/PHOSPHODIESTERASE"/>
    <property type="match status" value="1"/>
</dbReference>